<evidence type="ECO:0008006" key="2">
    <source>
        <dbReference type="Google" id="ProtNLM"/>
    </source>
</evidence>
<dbReference type="AlphaFoldDB" id="A0A1X7U5E0"/>
<reference evidence="1" key="1">
    <citation type="submission" date="2017-05" db="UniProtKB">
        <authorList>
            <consortium name="EnsemblMetazoa"/>
        </authorList>
    </citation>
    <scope>IDENTIFICATION</scope>
</reference>
<protein>
    <recommendedName>
        <fullName evidence="2">DDE Tnp4 domain-containing protein</fullName>
    </recommendedName>
</protein>
<dbReference type="InParanoid" id="A0A1X7U5E0"/>
<proteinExistence type="predicted"/>
<accession>A0A1X7U5E0</accession>
<evidence type="ECO:0000313" key="1">
    <source>
        <dbReference type="EnsemblMetazoa" id="Aqu2.1.23127_001"/>
    </source>
</evidence>
<organism evidence="1">
    <name type="scientific">Amphimedon queenslandica</name>
    <name type="common">Sponge</name>
    <dbReference type="NCBI Taxonomy" id="400682"/>
    <lineage>
        <taxon>Eukaryota</taxon>
        <taxon>Metazoa</taxon>
        <taxon>Porifera</taxon>
        <taxon>Demospongiae</taxon>
        <taxon>Heteroscleromorpha</taxon>
        <taxon>Haplosclerida</taxon>
        <taxon>Niphatidae</taxon>
        <taxon>Amphimedon</taxon>
    </lineage>
</organism>
<dbReference type="EnsemblMetazoa" id="Aqu2.1.23127_001">
    <property type="protein sequence ID" value="Aqu2.1.23127_001"/>
    <property type="gene ID" value="Aqu2.1.23127"/>
</dbReference>
<sequence length="91" mass="10144">MECRWRLFRRTIIANPENIVSFTKAAVVLHNYLRKTECVSYCPPGFVDGEDGVGNVNEGSWRSDSDSGNSLLPLQLSTSNRFVCVISHAPN</sequence>
<dbReference type="OMA" id="VCVISHA"/>
<name>A0A1X7U5E0_AMPQE</name>